<dbReference type="HOGENOM" id="CLU_1111563_0_0_1"/>
<protein>
    <submittedName>
        <fullName evidence="1">Predicted protein</fullName>
    </submittedName>
</protein>
<dbReference type="InParanoid" id="B0DB17"/>
<evidence type="ECO:0000313" key="1">
    <source>
        <dbReference type="EMBL" id="EDR08125.1"/>
    </source>
</evidence>
<dbReference type="KEGG" id="lbc:LACBIDRAFT_327426"/>
<organism evidence="2">
    <name type="scientific">Laccaria bicolor (strain S238N-H82 / ATCC MYA-4686)</name>
    <name type="common">Bicoloured deceiver</name>
    <name type="synonym">Laccaria laccata var. bicolor</name>
    <dbReference type="NCBI Taxonomy" id="486041"/>
    <lineage>
        <taxon>Eukaryota</taxon>
        <taxon>Fungi</taxon>
        <taxon>Dikarya</taxon>
        <taxon>Basidiomycota</taxon>
        <taxon>Agaricomycotina</taxon>
        <taxon>Agaricomycetes</taxon>
        <taxon>Agaricomycetidae</taxon>
        <taxon>Agaricales</taxon>
        <taxon>Agaricineae</taxon>
        <taxon>Hydnangiaceae</taxon>
        <taxon>Laccaria</taxon>
    </lineage>
</organism>
<dbReference type="Proteomes" id="UP000001194">
    <property type="component" value="Unassembled WGS sequence"/>
</dbReference>
<dbReference type="GeneID" id="6076704"/>
<reference evidence="1 2" key="1">
    <citation type="journal article" date="2008" name="Nature">
        <title>The genome of Laccaria bicolor provides insights into mycorrhizal symbiosis.</title>
        <authorList>
            <person name="Martin F."/>
            <person name="Aerts A."/>
            <person name="Ahren D."/>
            <person name="Brun A."/>
            <person name="Danchin E.G.J."/>
            <person name="Duchaussoy F."/>
            <person name="Gibon J."/>
            <person name="Kohler A."/>
            <person name="Lindquist E."/>
            <person name="Pereda V."/>
            <person name="Salamov A."/>
            <person name="Shapiro H.J."/>
            <person name="Wuyts J."/>
            <person name="Blaudez D."/>
            <person name="Buee M."/>
            <person name="Brokstein P."/>
            <person name="Canbaeck B."/>
            <person name="Cohen D."/>
            <person name="Courty P.E."/>
            <person name="Coutinho P.M."/>
            <person name="Delaruelle C."/>
            <person name="Detter J.C."/>
            <person name="Deveau A."/>
            <person name="DiFazio S."/>
            <person name="Duplessis S."/>
            <person name="Fraissinet-Tachet L."/>
            <person name="Lucic E."/>
            <person name="Frey-Klett P."/>
            <person name="Fourrey C."/>
            <person name="Feussner I."/>
            <person name="Gay G."/>
            <person name="Grimwood J."/>
            <person name="Hoegger P.J."/>
            <person name="Jain P."/>
            <person name="Kilaru S."/>
            <person name="Labbe J."/>
            <person name="Lin Y.C."/>
            <person name="Legue V."/>
            <person name="Le Tacon F."/>
            <person name="Marmeisse R."/>
            <person name="Melayah D."/>
            <person name="Montanini B."/>
            <person name="Muratet M."/>
            <person name="Nehls U."/>
            <person name="Niculita-Hirzel H."/>
            <person name="Oudot-Le Secq M.P."/>
            <person name="Peter M."/>
            <person name="Quesneville H."/>
            <person name="Rajashekar B."/>
            <person name="Reich M."/>
            <person name="Rouhier N."/>
            <person name="Schmutz J."/>
            <person name="Yin T."/>
            <person name="Chalot M."/>
            <person name="Henrissat B."/>
            <person name="Kuees U."/>
            <person name="Lucas S."/>
            <person name="Van de Peer Y."/>
            <person name="Podila G.K."/>
            <person name="Polle A."/>
            <person name="Pukkila P.J."/>
            <person name="Richardson P.M."/>
            <person name="Rouze P."/>
            <person name="Sanders I.R."/>
            <person name="Stajich J.E."/>
            <person name="Tunlid A."/>
            <person name="Tuskan G."/>
            <person name="Grigoriev I.V."/>
        </authorList>
    </citation>
    <scope>NUCLEOTIDE SEQUENCE [LARGE SCALE GENOMIC DNA]</scope>
    <source>
        <strain evidence="2">S238N-H82 / ATCC MYA-4686</strain>
    </source>
</reference>
<name>B0DB17_LACBS</name>
<sequence>MLNSPAPVPSPRGIDKLPSRRQFNARIPAPTTSFHVTPTACAPSALTYLTLFCDQMWQVPNEPIPVLVGDHQRLCRMHWRLIDWRESSSDFFFCGWLRAIHGSSNAVAITASIPGDPTLILDGLNEEQSYLVNLMEEVEAPVLCNFLSHLKNPMFHGGNMFLGTIGVVLTGHPEGCHSYDARNFPPSNDREMFDLNLLRFLWSRARSDTPTLCEDAPQNHLRNGQGLMELGPQSASFSVVKGSFGYPHTP</sequence>
<accession>B0DB17</accession>
<dbReference type="AlphaFoldDB" id="B0DB17"/>
<dbReference type="EMBL" id="DS547102">
    <property type="protein sequence ID" value="EDR08125.1"/>
    <property type="molecule type" value="Genomic_DNA"/>
</dbReference>
<gene>
    <name evidence="1" type="ORF">LACBIDRAFT_327426</name>
</gene>
<evidence type="ECO:0000313" key="2">
    <source>
        <dbReference type="Proteomes" id="UP000001194"/>
    </source>
</evidence>
<proteinExistence type="predicted"/>
<dbReference type="RefSeq" id="XP_001881195.1">
    <property type="nucleotide sequence ID" value="XM_001881160.1"/>
</dbReference>
<keyword evidence="2" id="KW-1185">Reference proteome</keyword>